<comment type="caution">
    <text evidence="4">The sequence shown here is derived from an EMBL/GenBank/DDBJ whole genome shotgun (WGS) entry which is preliminary data.</text>
</comment>
<proteinExistence type="predicted"/>
<evidence type="ECO:0000256" key="1">
    <source>
        <dbReference type="SAM" id="MobiDB-lite"/>
    </source>
</evidence>
<feature type="signal peptide" evidence="3">
    <location>
        <begin position="1"/>
        <end position="20"/>
    </location>
</feature>
<keyword evidence="2" id="KW-0812">Transmembrane</keyword>
<gene>
    <name evidence="4" type="ORF">QS748_09800</name>
</gene>
<feature type="region of interest" description="Disordered" evidence="1">
    <location>
        <begin position="526"/>
        <end position="591"/>
    </location>
</feature>
<organism evidence="4 5">
    <name type="scientific">Candidatus Endonucleibacter bathymodioli</name>
    <dbReference type="NCBI Taxonomy" id="539814"/>
    <lineage>
        <taxon>Bacteria</taxon>
        <taxon>Pseudomonadati</taxon>
        <taxon>Pseudomonadota</taxon>
        <taxon>Gammaproteobacteria</taxon>
        <taxon>Oceanospirillales</taxon>
        <taxon>Endozoicomonadaceae</taxon>
        <taxon>Candidatus Endonucleibacter</taxon>
    </lineage>
</organism>
<evidence type="ECO:0000313" key="5">
    <source>
        <dbReference type="Proteomes" id="UP001178148"/>
    </source>
</evidence>
<feature type="compositionally biased region" description="Polar residues" evidence="1">
    <location>
        <begin position="531"/>
        <end position="542"/>
    </location>
</feature>
<feature type="transmembrane region" description="Helical" evidence="2">
    <location>
        <begin position="365"/>
        <end position="388"/>
    </location>
</feature>
<dbReference type="AlphaFoldDB" id="A0AA90STE9"/>
<evidence type="ECO:0000256" key="2">
    <source>
        <dbReference type="SAM" id="Phobius"/>
    </source>
</evidence>
<evidence type="ECO:0000256" key="3">
    <source>
        <dbReference type="SAM" id="SignalP"/>
    </source>
</evidence>
<sequence length="591" mass="64040">MRLWFFYFALSVIFPICALGAGVGVDDDEMITSVVVYGFTPAKVLFSSERSGRRQKVEDFIVGLTLRSKRVRMLQLLEKELDERPLSDILKYVEYHKLDAVARILKENISDGADVMLSVMHKHYEKGGKSDLLQYMIGLFGLEANEDSQSTSSVIDEFEKDVARIDDSDVQSQMVEITLLAIIARLKRICEEYSIKPKLACQKGLVNKTLDFFTNRFSKVLITTGSALCAIGANEFIMGCLSVAATNYTLHYRGHDATHNEYEDRCEYFACDDAVKKVEVTGIDGLPGCMVVRSPGAYTSADMCVVAVDKDNHANAFMRDRNYELFPVKAGRGEKPPYQVYLRASNDEVYNAAVERDRARELQDAVLGCAIVLGGSGLIAAGCALYYYRKSAALERRLVDFGIDESGGGLTSLVADLSDEESVAKDQRSAISMTEFCDDTKSSGLYPDLQNVLVEASAPPLLSLDVNDGIALESLRGSQGATNDTCLLSETMNALNISKESQECLAPCSGLDGAQVVTEGRIPMSCENEESSVGSSAPSLDSGNAEIKESDAGSLSVAGEAGPESPSAAVDSSSLNGDVSFADRLSGGLLR</sequence>
<feature type="chain" id="PRO_5041671240" evidence="3">
    <location>
        <begin position="21"/>
        <end position="591"/>
    </location>
</feature>
<name>A0AA90STE9_9GAMM</name>
<feature type="transmembrane region" description="Helical" evidence="2">
    <location>
        <begin position="30"/>
        <end position="46"/>
    </location>
</feature>
<keyword evidence="2" id="KW-1133">Transmembrane helix</keyword>
<keyword evidence="2" id="KW-0472">Membrane</keyword>
<reference evidence="4 5" key="1">
    <citation type="journal article" date="2023" name="bioRxiv">
        <title>An intranuclear bacterial parasite of deep-sea mussels expresses apoptosis inhibitors acquired from its host.</title>
        <authorList>
            <person name="Gonzalez Porras M.A."/>
            <person name="Assie A."/>
            <person name="Tietjen M."/>
            <person name="Violette M."/>
            <person name="Kleiner M."/>
            <person name="Gruber-Vodicka H."/>
            <person name="Dubilier N."/>
            <person name="Leisch N."/>
        </authorList>
    </citation>
    <scope>NUCLEOTIDE SEQUENCE [LARGE SCALE GENOMIC DNA]</scope>
    <source>
        <strain evidence="4">IAP13</strain>
    </source>
</reference>
<keyword evidence="5" id="KW-1185">Reference proteome</keyword>
<dbReference type="EMBL" id="JASXSV010000014">
    <property type="protein sequence ID" value="MDP0589454.1"/>
    <property type="molecule type" value="Genomic_DNA"/>
</dbReference>
<protein>
    <submittedName>
        <fullName evidence="4">Uncharacterized protein</fullName>
    </submittedName>
</protein>
<dbReference type="Proteomes" id="UP001178148">
    <property type="component" value="Unassembled WGS sequence"/>
</dbReference>
<accession>A0AA90STE9</accession>
<keyword evidence="3" id="KW-0732">Signal</keyword>
<evidence type="ECO:0000313" key="4">
    <source>
        <dbReference type="EMBL" id="MDP0589454.1"/>
    </source>
</evidence>